<evidence type="ECO:0000313" key="7">
    <source>
        <dbReference type="EMBL" id="GGK37946.1"/>
    </source>
</evidence>
<reference evidence="7" key="2">
    <citation type="submission" date="2020-09" db="EMBL/GenBank/DDBJ databases">
        <authorList>
            <person name="Sun Q."/>
            <person name="Ohkuma M."/>
        </authorList>
    </citation>
    <scope>NUCLEOTIDE SEQUENCE</scope>
    <source>
        <strain evidence="7">JCM 3091</strain>
    </source>
</reference>
<gene>
    <name evidence="7" type="ORF">GCM10010124_33490</name>
</gene>
<dbReference type="SUPFAM" id="SSF53448">
    <property type="entry name" value="Nucleotide-diphospho-sugar transferases"/>
    <property type="match status" value="1"/>
</dbReference>
<feature type="transmembrane region" description="Helical" evidence="4">
    <location>
        <begin position="389"/>
        <end position="411"/>
    </location>
</feature>
<evidence type="ECO:0000259" key="5">
    <source>
        <dbReference type="Pfam" id="PF00535"/>
    </source>
</evidence>
<keyword evidence="4" id="KW-1133">Transmembrane helix</keyword>
<feature type="domain" description="Glycosyltransferase 2-like" evidence="5">
    <location>
        <begin position="63"/>
        <end position="103"/>
    </location>
</feature>
<dbReference type="CDD" id="cd06423">
    <property type="entry name" value="CESA_like"/>
    <property type="match status" value="1"/>
</dbReference>
<dbReference type="RefSeq" id="WP_189115285.1">
    <property type="nucleotide sequence ID" value="NZ_BMQC01000013.1"/>
</dbReference>
<proteinExistence type="inferred from homology"/>
<organism evidence="7 8">
    <name type="scientific">Pilimelia terevasa</name>
    <dbReference type="NCBI Taxonomy" id="53372"/>
    <lineage>
        <taxon>Bacteria</taxon>
        <taxon>Bacillati</taxon>
        <taxon>Actinomycetota</taxon>
        <taxon>Actinomycetes</taxon>
        <taxon>Micromonosporales</taxon>
        <taxon>Micromonosporaceae</taxon>
        <taxon>Pilimelia</taxon>
    </lineage>
</organism>
<dbReference type="InterPro" id="IPR029044">
    <property type="entry name" value="Nucleotide-diphossugar_trans"/>
</dbReference>
<protein>
    <submittedName>
        <fullName evidence="7">Glycosyl transferase family 2</fullName>
    </submittedName>
</protein>
<keyword evidence="8" id="KW-1185">Reference proteome</keyword>
<dbReference type="Pfam" id="PF13632">
    <property type="entry name" value="Glyco_trans_2_3"/>
    <property type="match status" value="1"/>
</dbReference>
<evidence type="ECO:0000313" key="8">
    <source>
        <dbReference type="Proteomes" id="UP000662200"/>
    </source>
</evidence>
<comment type="caution">
    <text evidence="7">The sequence shown here is derived from an EMBL/GenBank/DDBJ whole genome shotgun (WGS) entry which is preliminary data.</text>
</comment>
<keyword evidence="4" id="KW-0472">Membrane</keyword>
<keyword evidence="4" id="KW-0812">Transmembrane</keyword>
<feature type="transmembrane region" description="Helical" evidence="4">
    <location>
        <begin position="14"/>
        <end position="36"/>
    </location>
</feature>
<keyword evidence="3 7" id="KW-0808">Transferase</keyword>
<dbReference type="EMBL" id="BMQC01000013">
    <property type="protein sequence ID" value="GGK37946.1"/>
    <property type="molecule type" value="Genomic_DNA"/>
</dbReference>
<name>A0A8J3BR18_9ACTN</name>
<dbReference type="GO" id="GO:0016757">
    <property type="term" value="F:glycosyltransferase activity"/>
    <property type="evidence" value="ECO:0007669"/>
    <property type="project" value="UniProtKB-KW"/>
</dbReference>
<dbReference type="PANTHER" id="PTHR43630">
    <property type="entry name" value="POLY-BETA-1,6-N-ACETYL-D-GLUCOSAMINE SYNTHASE"/>
    <property type="match status" value="1"/>
</dbReference>
<dbReference type="AlphaFoldDB" id="A0A8J3BR18"/>
<evidence type="ECO:0000256" key="1">
    <source>
        <dbReference type="ARBA" id="ARBA00006739"/>
    </source>
</evidence>
<reference evidence="7" key="1">
    <citation type="journal article" date="2014" name="Int. J. Syst. Evol. Microbiol.">
        <title>Complete genome sequence of Corynebacterium casei LMG S-19264T (=DSM 44701T), isolated from a smear-ripened cheese.</title>
        <authorList>
            <consortium name="US DOE Joint Genome Institute (JGI-PGF)"/>
            <person name="Walter F."/>
            <person name="Albersmeier A."/>
            <person name="Kalinowski J."/>
            <person name="Ruckert C."/>
        </authorList>
    </citation>
    <scope>NUCLEOTIDE SEQUENCE</scope>
    <source>
        <strain evidence="7">JCM 3091</strain>
    </source>
</reference>
<evidence type="ECO:0000256" key="3">
    <source>
        <dbReference type="ARBA" id="ARBA00022679"/>
    </source>
</evidence>
<feature type="transmembrane region" description="Helical" evidence="4">
    <location>
        <begin position="357"/>
        <end position="383"/>
    </location>
</feature>
<keyword evidence="2" id="KW-0328">Glycosyltransferase</keyword>
<accession>A0A8J3BR18</accession>
<dbReference type="Pfam" id="PF00535">
    <property type="entry name" value="Glycos_transf_2"/>
    <property type="match status" value="1"/>
</dbReference>
<dbReference type="Gene3D" id="3.90.550.10">
    <property type="entry name" value="Spore Coat Polysaccharide Biosynthesis Protein SpsA, Chain A"/>
    <property type="match status" value="1"/>
</dbReference>
<feature type="domain" description="Glycosyltransferase 2-like" evidence="6">
    <location>
        <begin position="169"/>
        <end position="401"/>
    </location>
</feature>
<sequence length="476" mass="52852">MTGWLREALYRIDVAAMVYFLLLNTSYLILLLLASIEFAGHRRRTRYSGGDDMFRSPLTPPVSVIVPAYNEGPGIVEAVRSIMALHYPRFEIVVVDDGSTDDTFTALAAAFGLVETPRAPVPGLRALGAVRSVHVAADEPDRLMVVRKANGGKADALNVGIALASSPLVCMVDADSLLDPEALLTVARPFADDPLRVVATGGVIRIVNDCEVVAGRVVGARMPRRWLPRIQVIEYLRSFLLGRAGWSRVGSLVVISGAFGLFRRDDVIAAGGMATDCIGEDAELVVRLHHTLRRAERDYRVTFVSEPVSWSEAPNTWRVLRKQRARWHRGLAEIIWRHRGMVFNPRYGRIGMIAMPWYLLFELLAPVIELAALVLVPLGLALSVVDIDFAWRFLLASYGYAVVISLVALLAEEIAYHRYPRWRDLGIGLAAAVLENVGYRQVLALWQVEGLWAAVRGRRHVWGEMSRAGFVTRERP</sequence>
<dbReference type="InterPro" id="IPR001173">
    <property type="entry name" value="Glyco_trans_2-like"/>
</dbReference>
<evidence type="ECO:0000256" key="2">
    <source>
        <dbReference type="ARBA" id="ARBA00022676"/>
    </source>
</evidence>
<evidence type="ECO:0000259" key="6">
    <source>
        <dbReference type="Pfam" id="PF13632"/>
    </source>
</evidence>
<dbReference type="Proteomes" id="UP000662200">
    <property type="component" value="Unassembled WGS sequence"/>
</dbReference>
<evidence type="ECO:0000256" key="4">
    <source>
        <dbReference type="SAM" id="Phobius"/>
    </source>
</evidence>
<dbReference type="PANTHER" id="PTHR43630:SF1">
    <property type="entry name" value="POLY-BETA-1,6-N-ACETYL-D-GLUCOSAMINE SYNTHASE"/>
    <property type="match status" value="1"/>
</dbReference>
<comment type="similarity">
    <text evidence="1">Belongs to the glycosyltransferase 2 family.</text>
</comment>